<organism evidence="5 6">
    <name type="scientific">Helianthus annuus</name>
    <name type="common">Common sunflower</name>
    <dbReference type="NCBI Taxonomy" id="4232"/>
    <lineage>
        <taxon>Eukaryota</taxon>
        <taxon>Viridiplantae</taxon>
        <taxon>Streptophyta</taxon>
        <taxon>Embryophyta</taxon>
        <taxon>Tracheophyta</taxon>
        <taxon>Spermatophyta</taxon>
        <taxon>Magnoliopsida</taxon>
        <taxon>eudicotyledons</taxon>
        <taxon>Gunneridae</taxon>
        <taxon>Pentapetalae</taxon>
        <taxon>asterids</taxon>
        <taxon>campanulids</taxon>
        <taxon>Asterales</taxon>
        <taxon>Asteraceae</taxon>
        <taxon>Asteroideae</taxon>
        <taxon>Heliantheae alliance</taxon>
        <taxon>Heliantheae</taxon>
        <taxon>Helianthus</taxon>
    </lineage>
</organism>
<reference evidence="4" key="3">
    <citation type="submission" date="2020-06" db="EMBL/GenBank/DDBJ databases">
        <title>Helianthus annuus Genome sequencing and assembly Release 2.</title>
        <authorList>
            <person name="Gouzy J."/>
            <person name="Langlade N."/>
            <person name="Munos S."/>
        </authorList>
    </citation>
    <scope>NUCLEOTIDE SEQUENCE</scope>
    <source>
        <tissue evidence="4">Leaves</tissue>
    </source>
</reference>
<proteinExistence type="inferred from homology"/>
<dbReference type="InParanoid" id="A0A251V5R1"/>
<dbReference type="GO" id="GO:0016746">
    <property type="term" value="F:acyltransferase activity"/>
    <property type="evidence" value="ECO:0007669"/>
    <property type="project" value="UniProtKB-KW"/>
</dbReference>
<dbReference type="OrthoDB" id="671439at2759"/>
<reference evidence="5" key="2">
    <citation type="submission" date="2017-02" db="EMBL/GenBank/DDBJ databases">
        <title>Sunflower complete genome.</title>
        <authorList>
            <person name="Langlade N."/>
            <person name="Munos S."/>
        </authorList>
    </citation>
    <scope>NUCLEOTIDE SEQUENCE [LARGE SCALE GENOMIC DNA]</scope>
    <source>
        <tissue evidence="5">Leaves</tissue>
    </source>
</reference>
<dbReference type="EC" id="2.3.1.-" evidence="4"/>
<protein>
    <submittedName>
        <fullName evidence="4 5">Transferase</fullName>
        <ecNumber evidence="4">2.3.1.-</ecNumber>
    </submittedName>
</protein>
<reference evidence="4 6" key="1">
    <citation type="journal article" date="2017" name="Nature">
        <title>The sunflower genome provides insights into oil metabolism, flowering and Asterid evolution.</title>
        <authorList>
            <person name="Badouin H."/>
            <person name="Gouzy J."/>
            <person name="Grassa C.J."/>
            <person name="Murat F."/>
            <person name="Staton S.E."/>
            <person name="Cottret L."/>
            <person name="Lelandais-Briere C."/>
            <person name="Owens G.L."/>
            <person name="Carrere S."/>
            <person name="Mayjonade B."/>
            <person name="Legrand L."/>
            <person name="Gill N."/>
            <person name="Kane N.C."/>
            <person name="Bowers J.E."/>
            <person name="Hubner S."/>
            <person name="Bellec A."/>
            <person name="Berard A."/>
            <person name="Berges H."/>
            <person name="Blanchet N."/>
            <person name="Boniface M.C."/>
            <person name="Brunel D."/>
            <person name="Catrice O."/>
            <person name="Chaidir N."/>
            <person name="Claudel C."/>
            <person name="Donnadieu C."/>
            <person name="Faraut T."/>
            <person name="Fievet G."/>
            <person name="Helmstetter N."/>
            <person name="King M."/>
            <person name="Knapp S.J."/>
            <person name="Lai Z."/>
            <person name="Le Paslier M.C."/>
            <person name="Lippi Y."/>
            <person name="Lorenzon L."/>
            <person name="Mandel J.R."/>
            <person name="Marage G."/>
            <person name="Marchand G."/>
            <person name="Marquand E."/>
            <person name="Bret-Mestries E."/>
            <person name="Morien E."/>
            <person name="Nambeesan S."/>
            <person name="Nguyen T."/>
            <person name="Pegot-Espagnet P."/>
            <person name="Pouilly N."/>
            <person name="Raftis F."/>
            <person name="Sallet E."/>
            <person name="Schiex T."/>
            <person name="Thomas J."/>
            <person name="Vandecasteele C."/>
            <person name="Vares D."/>
            <person name="Vear F."/>
            <person name="Vautrin S."/>
            <person name="Crespi M."/>
            <person name="Mangin B."/>
            <person name="Burke J.M."/>
            <person name="Salse J."/>
            <person name="Munos S."/>
            <person name="Vincourt P."/>
            <person name="Rieseberg L.H."/>
            <person name="Langlade N.B."/>
        </authorList>
    </citation>
    <scope>NUCLEOTIDE SEQUENCE [LARGE SCALE GENOMIC DNA]</scope>
    <source>
        <strain evidence="6">cv. SF193</strain>
        <tissue evidence="4">Leaves</tissue>
    </source>
</reference>
<dbReference type="PANTHER" id="PTHR31623">
    <property type="entry name" value="F21J9.9"/>
    <property type="match status" value="1"/>
</dbReference>
<comment type="similarity">
    <text evidence="1">Belongs to the plant acyltransferase family.</text>
</comment>
<dbReference type="InterPro" id="IPR023213">
    <property type="entry name" value="CAT-like_dom_sf"/>
</dbReference>
<dbReference type="OMA" id="INVAYMT"/>
<evidence type="ECO:0000313" key="5">
    <source>
        <dbReference type="EMBL" id="OTG30925.1"/>
    </source>
</evidence>
<evidence type="ECO:0000256" key="1">
    <source>
        <dbReference type="ARBA" id="ARBA00009861"/>
    </source>
</evidence>
<dbReference type="EMBL" id="CM007892">
    <property type="protein sequence ID" value="OTG30925.1"/>
    <property type="molecule type" value="Genomic_DNA"/>
</dbReference>
<evidence type="ECO:0000256" key="3">
    <source>
        <dbReference type="ARBA" id="ARBA00023315"/>
    </source>
</evidence>
<evidence type="ECO:0000313" key="4">
    <source>
        <dbReference type="EMBL" id="KAF5813940.1"/>
    </source>
</evidence>
<keyword evidence="6" id="KW-1185">Reference proteome</keyword>
<sequence>MHVSKQLDFIINVAYMTIAKSSTSQTKMKVTDYLSKFVKPSRPTSTVDRYFKISFFDELAPSMNIPLILYYPTPPKDTKGLYGNICDHLEDTLSRTLSEFYPLAGRYIRKLLLVDCNDQGVLYVLGKANVRLSEILGLGHVLDPGALNSFLPCEVGEVDEVNDPMLSVKVTTFECGGFAIGMCFSHRISDMGAICNFIDNWASRRNGMHKHEMYSPIFNLETCFTQRGLPELDVRMPRSSVGVKTIARHFVFKAKAISAMREKVGFNENGPCSPSKVQLVVALLWKAFVHVDQANNGQSKASFLIQPVGLRDKVLRELPTNSCGNFLTLAPSRLRPGEGENITFPDFFKILRDSVSKTVKDCTKTLTHEEGYEVVIDPYLESNRNMFTNNVVSFYFFTSWCKFSYYQADFGYGKPVWASTGKLPTQNLVIMMDDHDGDGVEAWVHLDQKRMKQLEEDSDIKAYVI</sequence>
<evidence type="ECO:0000256" key="2">
    <source>
        <dbReference type="ARBA" id="ARBA00022679"/>
    </source>
</evidence>
<keyword evidence="2 5" id="KW-0808">Transferase</keyword>
<dbReference type="Gene3D" id="3.30.559.10">
    <property type="entry name" value="Chloramphenicol acetyltransferase-like domain"/>
    <property type="match status" value="2"/>
</dbReference>
<keyword evidence="3 4" id="KW-0012">Acyltransferase</keyword>
<accession>A0A251V5R1</accession>
<dbReference type="AlphaFoldDB" id="A0A251V5R1"/>
<dbReference type="Proteomes" id="UP000215914">
    <property type="component" value="Chromosome 3"/>
</dbReference>
<dbReference type="EMBL" id="MNCJ02000318">
    <property type="protein sequence ID" value="KAF5813940.1"/>
    <property type="molecule type" value="Genomic_DNA"/>
</dbReference>
<dbReference type="Pfam" id="PF02458">
    <property type="entry name" value="Transferase"/>
    <property type="match status" value="1"/>
</dbReference>
<name>A0A251V5R1_HELAN</name>
<dbReference type="PANTHER" id="PTHR31623:SF124">
    <property type="entry name" value="VINORINE SYNTHASE-RELATED"/>
    <property type="match status" value="1"/>
</dbReference>
<evidence type="ECO:0000313" key="6">
    <source>
        <dbReference type="Proteomes" id="UP000215914"/>
    </source>
</evidence>
<dbReference type="Gramene" id="mRNA:HanXRQr2_Chr03g0104711">
    <property type="protein sequence ID" value="CDS:HanXRQr2_Chr03g0104711.1"/>
    <property type="gene ID" value="HanXRQr2_Chr03g0104711"/>
</dbReference>
<gene>
    <name evidence="5" type="ORF">HannXRQ_Chr03g0069811</name>
    <name evidence="4" type="ORF">HanXRQr2_Chr03g0104711</name>
</gene>